<proteinExistence type="inferred from homology"/>
<comment type="caution">
    <text evidence="2">The sequence shown here is derived from an EMBL/GenBank/DDBJ whole genome shotgun (WGS) entry which is preliminary data.</text>
</comment>
<dbReference type="InterPro" id="IPR011009">
    <property type="entry name" value="Kinase-like_dom_sf"/>
</dbReference>
<organism evidence="2 3">
    <name type="scientific">Kroppenstedtia sanguinis</name>
    <dbReference type="NCBI Taxonomy" id="1380684"/>
    <lineage>
        <taxon>Bacteria</taxon>
        <taxon>Bacillati</taxon>
        <taxon>Bacillota</taxon>
        <taxon>Bacilli</taxon>
        <taxon>Bacillales</taxon>
        <taxon>Thermoactinomycetaceae</taxon>
        <taxon>Kroppenstedtia</taxon>
    </lineage>
</organism>
<comment type="similarity">
    <text evidence="1">Belongs to the fructosamine kinase family.</text>
</comment>
<dbReference type="RefSeq" id="WP_380163589.1">
    <property type="nucleotide sequence ID" value="NZ_JBHTNU010000004.1"/>
</dbReference>
<gene>
    <name evidence="2" type="ORF">ACFQ4Y_05895</name>
</gene>
<dbReference type="Proteomes" id="UP001597282">
    <property type="component" value="Unassembled WGS sequence"/>
</dbReference>
<keyword evidence="3" id="KW-1185">Reference proteome</keyword>
<dbReference type="SUPFAM" id="SSF56112">
    <property type="entry name" value="Protein kinase-like (PK-like)"/>
    <property type="match status" value="1"/>
</dbReference>
<dbReference type="InterPro" id="IPR016477">
    <property type="entry name" value="Fructo-/Ketosamine-3-kinase"/>
</dbReference>
<keyword evidence="1 2" id="KW-0418">Kinase</keyword>
<evidence type="ECO:0000313" key="3">
    <source>
        <dbReference type="Proteomes" id="UP001597282"/>
    </source>
</evidence>
<sequence length="299" mass="33861">MLTSPLQSAVEAALHTYGDPGPLQRSLPVSGGEINQSFQLATPAGRYFFKLHTKAPAGFFTAERDGLETLARNSQSLGIPKVIAHKGPEKPGTGWILMEWIEPGPSRSDHRIAEALGQGMAELHQQSSTAFGLEQDNFIGRLPQSNQRREKWVHFYRDCRLLPQIEIASRDGRLPSRRNRLCTRLLDRLDHWLEDSHISPSLLHGDLWGGNWMVGPGGTPCLIDPAIYYGHREVDLAFTELFGGFSDRFYQSYREAYPLESEYRDRKPLYQLYYLLVHLNLFGEAYGSAVDRILEEYVG</sequence>
<dbReference type="PANTHER" id="PTHR12149">
    <property type="entry name" value="FRUCTOSAMINE 3 KINASE-RELATED PROTEIN"/>
    <property type="match status" value="1"/>
</dbReference>
<dbReference type="Pfam" id="PF03881">
    <property type="entry name" value="Fructosamin_kin"/>
    <property type="match status" value="1"/>
</dbReference>
<accession>A0ABW4C8M9</accession>
<evidence type="ECO:0000313" key="2">
    <source>
        <dbReference type="EMBL" id="MFD1426469.1"/>
    </source>
</evidence>
<evidence type="ECO:0000256" key="1">
    <source>
        <dbReference type="PIRNR" id="PIRNR006221"/>
    </source>
</evidence>
<dbReference type="Gene3D" id="3.30.200.20">
    <property type="entry name" value="Phosphorylase Kinase, domain 1"/>
    <property type="match status" value="1"/>
</dbReference>
<dbReference type="EMBL" id="JBHTNU010000004">
    <property type="protein sequence ID" value="MFD1426469.1"/>
    <property type="molecule type" value="Genomic_DNA"/>
</dbReference>
<dbReference type="PIRSF" id="PIRSF006221">
    <property type="entry name" value="Ketosamine-3-kinase"/>
    <property type="match status" value="1"/>
</dbReference>
<protein>
    <submittedName>
        <fullName evidence="2">Fructosamine kinase family protein</fullName>
    </submittedName>
</protein>
<reference evidence="3" key="1">
    <citation type="journal article" date="2019" name="Int. J. Syst. Evol. Microbiol.">
        <title>The Global Catalogue of Microorganisms (GCM) 10K type strain sequencing project: providing services to taxonomists for standard genome sequencing and annotation.</title>
        <authorList>
            <consortium name="The Broad Institute Genomics Platform"/>
            <consortium name="The Broad Institute Genome Sequencing Center for Infectious Disease"/>
            <person name="Wu L."/>
            <person name="Ma J."/>
        </authorList>
    </citation>
    <scope>NUCLEOTIDE SEQUENCE [LARGE SCALE GENOMIC DNA]</scope>
    <source>
        <strain evidence="3">S1</strain>
    </source>
</reference>
<dbReference type="PANTHER" id="PTHR12149:SF8">
    <property type="entry name" value="PROTEIN-RIBULOSAMINE 3-KINASE"/>
    <property type="match status" value="1"/>
</dbReference>
<dbReference type="GO" id="GO:0016301">
    <property type="term" value="F:kinase activity"/>
    <property type="evidence" value="ECO:0007669"/>
    <property type="project" value="UniProtKB-KW"/>
</dbReference>
<dbReference type="Gene3D" id="3.90.1200.10">
    <property type="match status" value="1"/>
</dbReference>
<name>A0ABW4C8M9_9BACL</name>
<keyword evidence="1" id="KW-0808">Transferase</keyword>